<comment type="caution">
    <text evidence="9">The sequence shown here is derived from an EMBL/GenBank/DDBJ whole genome shotgun (WGS) entry which is preliminary data.</text>
</comment>
<accession>A0ABR7X781</accession>
<evidence type="ECO:0000256" key="1">
    <source>
        <dbReference type="ARBA" id="ARBA00004651"/>
    </source>
</evidence>
<reference evidence="9 10" key="1">
    <citation type="submission" date="2020-09" db="EMBL/GenBank/DDBJ databases">
        <title>Novel species of Mucilaginibacter isolated from a glacier on the Tibetan Plateau.</title>
        <authorList>
            <person name="Liu Q."/>
            <person name="Xin Y.-H."/>
        </authorList>
    </citation>
    <scope>NUCLEOTIDE SEQUENCE [LARGE SCALE GENOMIC DNA]</scope>
    <source>
        <strain evidence="9 10">CGMCC 1.13878</strain>
    </source>
</reference>
<keyword evidence="6 8" id="KW-1133">Transmembrane helix</keyword>
<feature type="transmembrane region" description="Helical" evidence="8">
    <location>
        <begin position="143"/>
        <end position="160"/>
    </location>
</feature>
<name>A0ABR7X781_9SPHI</name>
<feature type="transmembrane region" description="Helical" evidence="8">
    <location>
        <begin position="54"/>
        <end position="78"/>
    </location>
</feature>
<keyword evidence="4" id="KW-0808">Transferase</keyword>
<evidence type="ECO:0000256" key="3">
    <source>
        <dbReference type="ARBA" id="ARBA00022676"/>
    </source>
</evidence>
<evidence type="ECO:0000313" key="10">
    <source>
        <dbReference type="Proteomes" id="UP000618754"/>
    </source>
</evidence>
<feature type="transmembrane region" description="Helical" evidence="8">
    <location>
        <begin position="299"/>
        <end position="318"/>
    </location>
</feature>
<evidence type="ECO:0000256" key="4">
    <source>
        <dbReference type="ARBA" id="ARBA00022679"/>
    </source>
</evidence>
<dbReference type="EMBL" id="JACWMW010000003">
    <property type="protein sequence ID" value="MBD1386425.1"/>
    <property type="molecule type" value="Genomic_DNA"/>
</dbReference>
<gene>
    <name evidence="9" type="ORF">IDJ75_14160</name>
</gene>
<keyword evidence="10" id="KW-1185">Reference proteome</keyword>
<proteinExistence type="predicted"/>
<dbReference type="RefSeq" id="WP_191176278.1">
    <property type="nucleotide sequence ID" value="NZ_JACWMW010000003.1"/>
</dbReference>
<keyword evidence="2" id="KW-1003">Cell membrane</keyword>
<dbReference type="PANTHER" id="PTHR33908">
    <property type="entry name" value="MANNOSYLTRANSFERASE YKCB-RELATED"/>
    <property type="match status" value="1"/>
</dbReference>
<feature type="transmembrane region" description="Helical" evidence="8">
    <location>
        <begin position="166"/>
        <end position="195"/>
    </location>
</feature>
<evidence type="ECO:0000256" key="7">
    <source>
        <dbReference type="ARBA" id="ARBA00023136"/>
    </source>
</evidence>
<keyword evidence="3" id="KW-0328">Glycosyltransferase</keyword>
<feature type="transmembrane region" description="Helical" evidence="8">
    <location>
        <begin position="119"/>
        <end position="138"/>
    </location>
</feature>
<keyword evidence="5 8" id="KW-0812">Transmembrane</keyword>
<feature type="transmembrane region" description="Helical" evidence="8">
    <location>
        <begin position="12"/>
        <end position="34"/>
    </location>
</feature>
<feature type="transmembrane region" description="Helical" evidence="8">
    <location>
        <begin position="85"/>
        <end position="107"/>
    </location>
</feature>
<dbReference type="Proteomes" id="UP000618754">
    <property type="component" value="Unassembled WGS sequence"/>
</dbReference>
<sequence>MGFLEKLKNYDTLLFSAIAAFAIYIYCSYSGIGISPDSIMYTSAARSFAAHGTLLTFNHIPIVDFPVFYPTFLGIISFITRTDPVAFGAVLNMILFAVVIYASGWIMSRFVPASHVYKWLVLAAIVLNPGLLQVYSYLWSETLFILEVLLFFIAFRQYLLTYAGKWLVAAAAIAAVACITRYAAVTIVGTGGLLLLLDRKLPIKKKFVHIIIYGFICISLLVANLTFNALHTGTVTGPREPSITSFGKNLFYFGSVFCEWMGISPNLYDTFATPLAIIILLGFIAALVYNFMRRKLDSFENLAITFALVYGLFIVLSSTFSRYERINPRLLAPMYIPALWGYTSWGMLALKRIAEKRVRVAVAAVFILLMLGYITKIFLIDKQRYNDQIADEYGNPGYTDNDWKESEFANYLRHIDKGMFKPKVGIYSDAHEAVYFFSGMSSYLVPHKFFKKDVEKFYRIKRFYLIWFNNLENPELINIKDIQKVKKLKVIKQFEGGAIYEYEGETPAAKRDTLTTH</sequence>
<evidence type="ECO:0000256" key="5">
    <source>
        <dbReference type="ARBA" id="ARBA00022692"/>
    </source>
</evidence>
<feature type="transmembrane region" description="Helical" evidence="8">
    <location>
        <begin position="271"/>
        <end position="292"/>
    </location>
</feature>
<evidence type="ECO:0000256" key="8">
    <source>
        <dbReference type="SAM" id="Phobius"/>
    </source>
</evidence>
<comment type="subcellular location">
    <subcellularLocation>
        <location evidence="1">Cell membrane</location>
        <topology evidence="1">Multi-pass membrane protein</topology>
    </subcellularLocation>
</comment>
<evidence type="ECO:0000313" key="9">
    <source>
        <dbReference type="EMBL" id="MBD1386425.1"/>
    </source>
</evidence>
<protein>
    <recommendedName>
        <fullName evidence="11">Glycosyltransferase RgtA/B/C/D-like domain-containing protein</fullName>
    </recommendedName>
</protein>
<evidence type="ECO:0008006" key="11">
    <source>
        <dbReference type="Google" id="ProtNLM"/>
    </source>
</evidence>
<feature type="transmembrane region" description="Helical" evidence="8">
    <location>
        <begin position="360"/>
        <end position="379"/>
    </location>
</feature>
<organism evidence="9 10">
    <name type="scientific">Mucilaginibacter rigui</name>
    <dbReference type="NCBI Taxonomy" id="534635"/>
    <lineage>
        <taxon>Bacteria</taxon>
        <taxon>Pseudomonadati</taxon>
        <taxon>Bacteroidota</taxon>
        <taxon>Sphingobacteriia</taxon>
        <taxon>Sphingobacteriales</taxon>
        <taxon>Sphingobacteriaceae</taxon>
        <taxon>Mucilaginibacter</taxon>
    </lineage>
</organism>
<dbReference type="InterPro" id="IPR050297">
    <property type="entry name" value="LipidA_mod_glycosyltrf_83"/>
</dbReference>
<feature type="transmembrane region" description="Helical" evidence="8">
    <location>
        <begin position="207"/>
        <end position="227"/>
    </location>
</feature>
<feature type="transmembrane region" description="Helical" evidence="8">
    <location>
        <begin position="330"/>
        <end position="348"/>
    </location>
</feature>
<keyword evidence="7 8" id="KW-0472">Membrane</keyword>
<dbReference type="PANTHER" id="PTHR33908:SF11">
    <property type="entry name" value="MEMBRANE PROTEIN"/>
    <property type="match status" value="1"/>
</dbReference>
<evidence type="ECO:0000256" key="6">
    <source>
        <dbReference type="ARBA" id="ARBA00022989"/>
    </source>
</evidence>
<evidence type="ECO:0000256" key="2">
    <source>
        <dbReference type="ARBA" id="ARBA00022475"/>
    </source>
</evidence>